<evidence type="ECO:0000256" key="1">
    <source>
        <dbReference type="ARBA" id="ARBA00022618"/>
    </source>
</evidence>
<comment type="caution">
    <text evidence="7">The sequence shown here is derived from an EMBL/GenBank/DDBJ whole genome shotgun (WGS) entry which is preliminary data.</text>
</comment>
<comment type="subunit">
    <text evidence="5">Homodimer. Interacts with FtsZ.</text>
</comment>
<dbReference type="Proteomes" id="UP000297253">
    <property type="component" value="Unassembled WGS sequence"/>
</dbReference>
<name>A0A4Y9JE18_9STRE</name>
<keyword evidence="2 5" id="KW-0717">Septation</keyword>
<evidence type="ECO:0000313" key="7">
    <source>
        <dbReference type="EMBL" id="TFU98791.1"/>
    </source>
</evidence>
<comment type="function">
    <text evidence="4 5">Cell division protein that is part of the divisome complex and is recruited early to the Z-ring. Probably stimulates Z-ring formation, perhaps through the cross-linking of FtsZ protofilaments. Its function overlaps with FtsA.</text>
</comment>
<dbReference type="InterPro" id="IPR023052">
    <property type="entry name" value="Cell_div_SepF"/>
</dbReference>
<accession>A0A4Y9JE18</accession>
<dbReference type="GO" id="GO:0005737">
    <property type="term" value="C:cytoplasm"/>
    <property type="evidence" value="ECO:0007669"/>
    <property type="project" value="UniProtKB-SubCell"/>
</dbReference>
<gene>
    <name evidence="5" type="primary">sepF</name>
    <name evidence="7" type="ORF">E4T82_00330</name>
</gene>
<dbReference type="STRING" id="1432788.BU202_01325"/>
<evidence type="ECO:0000256" key="2">
    <source>
        <dbReference type="ARBA" id="ARBA00023210"/>
    </source>
</evidence>
<evidence type="ECO:0000256" key="4">
    <source>
        <dbReference type="ARBA" id="ARBA00044936"/>
    </source>
</evidence>
<dbReference type="PANTHER" id="PTHR35798:SF1">
    <property type="entry name" value="CELL DIVISION PROTEIN SEPF"/>
    <property type="match status" value="1"/>
</dbReference>
<sequence>MAFKDTFKNIINYFEIDDDREQEAYALQNEGPKMRVAPTPTHEVATPAEPAKFTRSQASARPVTRQSEEQSILKTATGNSTIDIKYPKKYEDAPEIVQLLIDDASILIDFQHMSETQARRCLDYLDGARSVLSGNLKKVSNTMWLLTPAKVTVNMEELRSSAPHYTSEAAFAFDFDMKR</sequence>
<comment type="similarity">
    <text evidence="5">Belongs to the SepF family.</text>
</comment>
<feature type="region of interest" description="Disordered" evidence="6">
    <location>
        <begin position="43"/>
        <end position="71"/>
    </location>
</feature>
<organism evidence="7 8">
    <name type="scientific">Streptococcus cuniculi</name>
    <dbReference type="NCBI Taxonomy" id="1432788"/>
    <lineage>
        <taxon>Bacteria</taxon>
        <taxon>Bacillati</taxon>
        <taxon>Bacillota</taxon>
        <taxon>Bacilli</taxon>
        <taxon>Lactobacillales</taxon>
        <taxon>Streptococcaceae</taxon>
        <taxon>Streptococcus</taxon>
    </lineage>
</organism>
<dbReference type="RefSeq" id="WP_135180928.1">
    <property type="nucleotide sequence ID" value="NZ_JADGKZ010000001.1"/>
</dbReference>
<evidence type="ECO:0000256" key="3">
    <source>
        <dbReference type="ARBA" id="ARBA00023306"/>
    </source>
</evidence>
<dbReference type="PANTHER" id="PTHR35798">
    <property type="entry name" value="CELL DIVISION PROTEIN SEPF"/>
    <property type="match status" value="1"/>
</dbReference>
<evidence type="ECO:0000256" key="5">
    <source>
        <dbReference type="HAMAP-Rule" id="MF_01197"/>
    </source>
</evidence>
<dbReference type="GO" id="GO:0000917">
    <property type="term" value="P:division septum assembly"/>
    <property type="evidence" value="ECO:0007669"/>
    <property type="project" value="UniProtKB-KW"/>
</dbReference>
<dbReference type="AlphaFoldDB" id="A0A4Y9JE18"/>
<keyword evidence="3 5" id="KW-0131">Cell cycle</keyword>
<proteinExistence type="inferred from homology"/>
<dbReference type="EMBL" id="SPPD01000001">
    <property type="protein sequence ID" value="TFU98791.1"/>
    <property type="molecule type" value="Genomic_DNA"/>
</dbReference>
<keyword evidence="5" id="KW-0963">Cytoplasm</keyword>
<dbReference type="Pfam" id="PF04472">
    <property type="entry name" value="SepF"/>
    <property type="match status" value="1"/>
</dbReference>
<dbReference type="GO" id="GO:0043093">
    <property type="term" value="P:FtsZ-dependent cytokinesis"/>
    <property type="evidence" value="ECO:0007669"/>
    <property type="project" value="UniProtKB-UniRule"/>
</dbReference>
<dbReference type="Gene3D" id="3.30.110.150">
    <property type="entry name" value="SepF-like protein"/>
    <property type="match status" value="1"/>
</dbReference>
<comment type="subcellular location">
    <subcellularLocation>
        <location evidence="5">Cytoplasm</location>
    </subcellularLocation>
    <text evidence="5">Localizes to the division site, in a FtsZ-dependent manner.</text>
</comment>
<keyword evidence="1 5" id="KW-0132">Cell division</keyword>
<evidence type="ECO:0000256" key="6">
    <source>
        <dbReference type="SAM" id="MobiDB-lite"/>
    </source>
</evidence>
<dbReference type="InterPro" id="IPR038594">
    <property type="entry name" value="SepF-like_sf"/>
</dbReference>
<dbReference type="OrthoDB" id="9815206at2"/>
<dbReference type="InterPro" id="IPR007561">
    <property type="entry name" value="Cell_div_SepF/SepF-rel"/>
</dbReference>
<reference evidence="7 8" key="1">
    <citation type="submission" date="2019-03" db="EMBL/GenBank/DDBJ databases">
        <title>Diversity of the mouse oral microbiome.</title>
        <authorList>
            <person name="Joseph S."/>
            <person name="Aduse-Opoku J."/>
            <person name="Curtis M."/>
            <person name="Wade W."/>
            <person name="Hashim A."/>
        </authorList>
    </citation>
    <scope>NUCLEOTIDE SEQUENCE [LARGE SCALE GENOMIC DNA]</scope>
    <source>
        <strain evidence="7 8">WM131</strain>
    </source>
</reference>
<evidence type="ECO:0000313" key="8">
    <source>
        <dbReference type="Proteomes" id="UP000297253"/>
    </source>
</evidence>
<protein>
    <recommendedName>
        <fullName evidence="5">Cell division protein SepF</fullName>
    </recommendedName>
</protein>
<dbReference type="HAMAP" id="MF_01197">
    <property type="entry name" value="SepF"/>
    <property type="match status" value="1"/>
</dbReference>